<proteinExistence type="predicted"/>
<protein>
    <recommendedName>
        <fullName evidence="1">Integrase catalytic domain-containing protein</fullName>
    </recommendedName>
</protein>
<reference evidence="2 3" key="1">
    <citation type="submission" date="2016-07" db="EMBL/GenBank/DDBJ databases">
        <title>Draft Genome Sequence of Methylobrevis pamukkalensis PK2.</title>
        <authorList>
            <person name="Vasilenko O.V."/>
            <person name="Doronina N.V."/>
            <person name="Shmareva M.N."/>
            <person name="Tarlachkov S.V."/>
            <person name="Mustakhimov I."/>
            <person name="Trotsenko Y.A."/>
        </authorList>
    </citation>
    <scope>NUCLEOTIDE SEQUENCE [LARGE SCALE GENOMIC DNA]</scope>
    <source>
        <strain evidence="2 3">PK2</strain>
    </source>
</reference>
<evidence type="ECO:0000313" key="2">
    <source>
        <dbReference type="EMBL" id="ODN68013.1"/>
    </source>
</evidence>
<gene>
    <name evidence="2" type="ORF">A6302_04353</name>
</gene>
<dbReference type="PATRIC" id="fig|1439726.3.peg.4625"/>
<dbReference type="PROSITE" id="PS50994">
    <property type="entry name" value="INTEGRASE"/>
    <property type="match status" value="1"/>
</dbReference>
<sequence>MIPPSGLGCANWPMNDYVSAILLRREGRTINVKRVYRHYREEPLMARRRGGRKRALGTQALATIPQGPNQPSSLDLIADALDDGRRFRVLNVVDDFSRECLARFVDMSLSDIPVVRELEAVMAGRGRPLMSVSD</sequence>
<dbReference type="InterPro" id="IPR012337">
    <property type="entry name" value="RNaseH-like_sf"/>
</dbReference>
<feature type="domain" description="Integrase catalytic" evidence="1">
    <location>
        <begin position="64"/>
        <end position="134"/>
    </location>
</feature>
<dbReference type="GO" id="GO:0015074">
    <property type="term" value="P:DNA integration"/>
    <property type="evidence" value="ECO:0007669"/>
    <property type="project" value="InterPro"/>
</dbReference>
<comment type="caution">
    <text evidence="2">The sequence shown here is derived from an EMBL/GenBank/DDBJ whole genome shotgun (WGS) entry which is preliminary data.</text>
</comment>
<dbReference type="SUPFAM" id="SSF53098">
    <property type="entry name" value="Ribonuclease H-like"/>
    <property type="match status" value="1"/>
</dbReference>
<dbReference type="EMBL" id="MCRJ01000200">
    <property type="protein sequence ID" value="ODN68013.1"/>
    <property type="molecule type" value="Genomic_DNA"/>
</dbReference>
<dbReference type="PANTHER" id="PTHR47515">
    <property type="entry name" value="LOW CALCIUM RESPONSE LOCUS PROTEIN T"/>
    <property type="match status" value="1"/>
</dbReference>
<organism evidence="2 3">
    <name type="scientific">Methylobrevis pamukkalensis</name>
    <dbReference type="NCBI Taxonomy" id="1439726"/>
    <lineage>
        <taxon>Bacteria</taxon>
        <taxon>Pseudomonadati</taxon>
        <taxon>Pseudomonadota</taxon>
        <taxon>Alphaproteobacteria</taxon>
        <taxon>Hyphomicrobiales</taxon>
        <taxon>Pleomorphomonadaceae</taxon>
        <taxon>Methylobrevis</taxon>
    </lineage>
</organism>
<keyword evidence="3" id="KW-1185">Reference proteome</keyword>
<evidence type="ECO:0000313" key="3">
    <source>
        <dbReference type="Proteomes" id="UP000094622"/>
    </source>
</evidence>
<dbReference type="PANTHER" id="PTHR47515:SF1">
    <property type="entry name" value="BLR2054 PROTEIN"/>
    <property type="match status" value="1"/>
</dbReference>
<evidence type="ECO:0000259" key="1">
    <source>
        <dbReference type="PROSITE" id="PS50994"/>
    </source>
</evidence>
<dbReference type="Proteomes" id="UP000094622">
    <property type="component" value="Unassembled WGS sequence"/>
</dbReference>
<dbReference type="InterPro" id="IPR001584">
    <property type="entry name" value="Integrase_cat-core"/>
</dbReference>
<name>A0A1E3GVE4_9HYPH</name>
<dbReference type="AlphaFoldDB" id="A0A1E3GVE4"/>
<accession>A0A1E3GVE4</accession>